<keyword evidence="2" id="KW-1003">Cell membrane</keyword>
<keyword evidence="5 6" id="KW-0472">Membrane</keyword>
<dbReference type="Pfam" id="PF01943">
    <property type="entry name" value="Polysacc_synt"/>
    <property type="match status" value="1"/>
</dbReference>
<feature type="transmembrane region" description="Helical" evidence="6">
    <location>
        <begin position="377"/>
        <end position="396"/>
    </location>
</feature>
<name>E5XNQ0_SEGRC</name>
<accession>E5XNQ0</accession>
<dbReference type="Proteomes" id="UP000004816">
    <property type="component" value="Unassembled WGS sequence"/>
</dbReference>
<sequence length="416" mass="42871">MSGGTRTALAVIRDIGYVSFGKYGQYLVALVTLPVSARVLGPSGMGLLAVAMSTYFLGSLVADLGITPYLAARVDGPGLAQLRGDYAGLRATVVFLLGCGCAAALALGAPADLGMMALGLFGGSISSSGDDWVLLGKNRFGTIALLQSTGRVLYLATLLVFLPRFPTPTTAMLCLILSTLVPVVGSWAITVRDYGPPARPKSPAPLVRTGRTVLAARLLENTYEQGSATVFAVALSTHSMGLFSGSDRLVQAVGALLDAIGWSLIPRMARHKAGDSFLAAAMRGARAVALIGSAAAIVTGIFASWGVLLLFGPAFTGSVPLVRVEAWCLPGMAVASFFSTAVLPARGDALGVLYGATIGAGVAFVALVVSLHDHSPMTVALGIVGAETTVALFYFLRARRLGRSAPPTPQETETAR</sequence>
<feature type="transmembrane region" description="Helical" evidence="6">
    <location>
        <begin position="324"/>
        <end position="343"/>
    </location>
</feature>
<evidence type="ECO:0000256" key="4">
    <source>
        <dbReference type="ARBA" id="ARBA00022989"/>
    </source>
</evidence>
<proteinExistence type="predicted"/>
<evidence type="ECO:0000256" key="3">
    <source>
        <dbReference type="ARBA" id="ARBA00022692"/>
    </source>
</evidence>
<feature type="transmembrane region" description="Helical" evidence="6">
    <location>
        <begin position="169"/>
        <end position="189"/>
    </location>
</feature>
<protein>
    <recommendedName>
        <fullName evidence="9">O-antigen/teichoic acid export membrane protein</fullName>
    </recommendedName>
</protein>
<dbReference type="EMBL" id="ACZI02000003">
    <property type="protein sequence ID" value="EFV14040.2"/>
    <property type="molecule type" value="Genomic_DNA"/>
</dbReference>
<reference evidence="7 8" key="1">
    <citation type="journal article" date="2011" name="Stand. Genomic Sci.">
        <title>High quality draft genome sequence of Segniliparus rugosus CDC 945(T)= (ATCC BAA-974(T)).</title>
        <authorList>
            <person name="Earl A.M."/>
            <person name="Desjardins C.A."/>
            <person name="Fitzgerald M.G."/>
            <person name="Arachchi H.M."/>
            <person name="Zeng Q."/>
            <person name="Mehta T."/>
            <person name="Griggs A."/>
            <person name="Birren B.W."/>
            <person name="Toney N.C."/>
            <person name="Carr J."/>
            <person name="Posey J."/>
            <person name="Butler W.R."/>
        </authorList>
    </citation>
    <scope>NUCLEOTIDE SEQUENCE [LARGE SCALE GENOMIC DNA]</scope>
    <source>
        <strain evidence="8">ATCC BAA-974 / DSM 45345 / CCUG 50838 / CIP 108380 / JCM 13579 / CDC 945</strain>
    </source>
</reference>
<evidence type="ECO:0000313" key="8">
    <source>
        <dbReference type="Proteomes" id="UP000004816"/>
    </source>
</evidence>
<evidence type="ECO:0000313" key="7">
    <source>
        <dbReference type="EMBL" id="EFV14040.2"/>
    </source>
</evidence>
<feature type="transmembrane region" description="Helical" evidence="6">
    <location>
        <begin position="350"/>
        <end position="371"/>
    </location>
</feature>
<dbReference type="InterPro" id="IPR050833">
    <property type="entry name" value="Poly_Biosynth_Transport"/>
</dbReference>
<feature type="transmembrane region" description="Helical" evidence="6">
    <location>
        <begin position="23"/>
        <end position="41"/>
    </location>
</feature>
<dbReference type="eggNOG" id="COG2244">
    <property type="taxonomic scope" value="Bacteria"/>
</dbReference>
<evidence type="ECO:0008006" key="9">
    <source>
        <dbReference type="Google" id="ProtNLM"/>
    </source>
</evidence>
<dbReference type="AlphaFoldDB" id="E5XNQ0"/>
<dbReference type="HOGENOM" id="CLU_632872_0_0_11"/>
<dbReference type="PANTHER" id="PTHR30250">
    <property type="entry name" value="PST FAMILY PREDICTED COLANIC ACID TRANSPORTER"/>
    <property type="match status" value="1"/>
</dbReference>
<feature type="transmembrane region" description="Helical" evidence="6">
    <location>
        <begin position="249"/>
        <end position="266"/>
    </location>
</feature>
<feature type="transmembrane region" description="Helical" evidence="6">
    <location>
        <begin position="47"/>
        <end position="72"/>
    </location>
</feature>
<evidence type="ECO:0000256" key="5">
    <source>
        <dbReference type="ARBA" id="ARBA00023136"/>
    </source>
</evidence>
<dbReference type="PANTHER" id="PTHR30250:SF11">
    <property type="entry name" value="O-ANTIGEN TRANSPORTER-RELATED"/>
    <property type="match status" value="1"/>
</dbReference>
<keyword evidence="4 6" id="KW-1133">Transmembrane helix</keyword>
<gene>
    <name evidence="7" type="ORF">HMPREF9336_01121</name>
</gene>
<dbReference type="GO" id="GO:0005886">
    <property type="term" value="C:plasma membrane"/>
    <property type="evidence" value="ECO:0007669"/>
    <property type="project" value="UniProtKB-SubCell"/>
</dbReference>
<organism evidence="7 8">
    <name type="scientific">Segniliparus rugosus (strain ATCC BAA-974 / DSM 45345 / CCUG 50838 / CIP 108380 / JCM 13579 / CDC 945)</name>
    <dbReference type="NCBI Taxonomy" id="679197"/>
    <lineage>
        <taxon>Bacteria</taxon>
        <taxon>Bacillati</taxon>
        <taxon>Actinomycetota</taxon>
        <taxon>Actinomycetes</taxon>
        <taxon>Mycobacteriales</taxon>
        <taxon>Segniliparaceae</taxon>
        <taxon>Segniliparus</taxon>
    </lineage>
</organism>
<evidence type="ECO:0000256" key="2">
    <source>
        <dbReference type="ARBA" id="ARBA00022475"/>
    </source>
</evidence>
<evidence type="ECO:0000256" key="6">
    <source>
        <dbReference type="SAM" id="Phobius"/>
    </source>
</evidence>
<keyword evidence="3 6" id="KW-0812">Transmembrane</keyword>
<feature type="transmembrane region" description="Helical" evidence="6">
    <location>
        <begin position="93"/>
        <end position="120"/>
    </location>
</feature>
<evidence type="ECO:0000256" key="1">
    <source>
        <dbReference type="ARBA" id="ARBA00004651"/>
    </source>
</evidence>
<comment type="subcellular location">
    <subcellularLocation>
        <location evidence="1">Cell membrane</location>
        <topology evidence="1">Multi-pass membrane protein</topology>
    </subcellularLocation>
</comment>
<feature type="transmembrane region" description="Helical" evidence="6">
    <location>
        <begin position="287"/>
        <end position="312"/>
    </location>
</feature>
<dbReference type="InterPro" id="IPR002797">
    <property type="entry name" value="Polysacc_synth"/>
</dbReference>
<dbReference type="RefSeq" id="WP_021030833.1">
    <property type="nucleotide sequence ID" value="NZ_KI391954.1"/>
</dbReference>
<feature type="transmembrane region" description="Helical" evidence="6">
    <location>
        <begin position="140"/>
        <end position="162"/>
    </location>
</feature>
<comment type="caution">
    <text evidence="7">The sequence shown here is derived from an EMBL/GenBank/DDBJ whole genome shotgun (WGS) entry which is preliminary data.</text>
</comment>
<keyword evidence="8" id="KW-1185">Reference proteome</keyword>
<dbReference type="STRING" id="679197.HMPREF9336_01121"/>